<feature type="transmembrane region" description="Helical" evidence="1">
    <location>
        <begin position="20"/>
        <end position="38"/>
    </location>
</feature>
<evidence type="ECO:0000313" key="3">
    <source>
        <dbReference type="Proteomes" id="UP000006346"/>
    </source>
</evidence>
<gene>
    <name evidence="2" type="ordered locus">Desor_4163</name>
</gene>
<dbReference type="AlphaFoldDB" id="G7WHN7"/>
<feature type="transmembrane region" description="Helical" evidence="1">
    <location>
        <begin position="109"/>
        <end position="128"/>
    </location>
</feature>
<dbReference type="OrthoDB" id="1797906at2"/>
<dbReference type="EMBL" id="CP003108">
    <property type="protein sequence ID" value="AET69599.1"/>
    <property type="molecule type" value="Genomic_DNA"/>
</dbReference>
<dbReference type="KEGG" id="dor:Desor_4163"/>
<dbReference type="RefSeq" id="WP_014186406.1">
    <property type="nucleotide sequence ID" value="NC_016584.1"/>
</dbReference>
<reference evidence="3" key="1">
    <citation type="submission" date="2011-11" db="EMBL/GenBank/DDBJ databases">
        <title>Complete sequence of Desulfosporosinus orientis DSM 765.</title>
        <authorList>
            <person name="Lucas S."/>
            <person name="Han J."/>
            <person name="Lapidus A."/>
            <person name="Cheng J.-F."/>
            <person name="Goodwin L."/>
            <person name="Pitluck S."/>
            <person name="Peters L."/>
            <person name="Ovchinnikova G."/>
            <person name="Teshima H."/>
            <person name="Detter J.C."/>
            <person name="Han C."/>
            <person name="Tapia R."/>
            <person name="Land M."/>
            <person name="Hauser L."/>
            <person name="Kyrpides N."/>
            <person name="Ivanova N."/>
            <person name="Pagani I."/>
            <person name="Pester M."/>
            <person name="Spring S."/>
            <person name="Ollivier B."/>
            <person name="Rattei T."/>
            <person name="Klenk H.-P."/>
            <person name="Wagner M."/>
            <person name="Loy A."/>
            <person name="Woyke T."/>
        </authorList>
    </citation>
    <scope>NUCLEOTIDE SEQUENCE [LARGE SCALE GENOMIC DNA]</scope>
    <source>
        <strain evidence="3">ATCC 19365 / DSM 765 / NCIMB 8382 / VKM B-1628</strain>
    </source>
</reference>
<evidence type="ECO:0000313" key="2">
    <source>
        <dbReference type="EMBL" id="AET69599.1"/>
    </source>
</evidence>
<dbReference type="STRING" id="768706.Desor_4163"/>
<organism evidence="2 3">
    <name type="scientific">Desulfosporosinus orientis (strain ATCC 19365 / DSM 765 / NCIMB 8382 / VKM B-1628 / Singapore I)</name>
    <name type="common">Desulfotomaculum orientis</name>
    <dbReference type="NCBI Taxonomy" id="768706"/>
    <lineage>
        <taxon>Bacteria</taxon>
        <taxon>Bacillati</taxon>
        <taxon>Bacillota</taxon>
        <taxon>Clostridia</taxon>
        <taxon>Eubacteriales</taxon>
        <taxon>Desulfitobacteriaceae</taxon>
        <taxon>Desulfosporosinus</taxon>
    </lineage>
</organism>
<proteinExistence type="predicted"/>
<keyword evidence="1" id="KW-0812">Transmembrane</keyword>
<reference evidence="2 3" key="2">
    <citation type="journal article" date="2012" name="J. Bacteriol.">
        <title>Complete genome sequences of Desulfosporosinus orientis DSM765T, Desulfosporosinus youngiae DSM17734T, Desulfosporosinus meridiei DSM13257T, and Desulfosporosinus acidiphilus DSM22704T.</title>
        <authorList>
            <person name="Pester M."/>
            <person name="Brambilla E."/>
            <person name="Alazard D."/>
            <person name="Rattei T."/>
            <person name="Weinmaier T."/>
            <person name="Han J."/>
            <person name="Lucas S."/>
            <person name="Lapidus A."/>
            <person name="Cheng J.F."/>
            <person name="Goodwin L."/>
            <person name="Pitluck S."/>
            <person name="Peters L."/>
            <person name="Ovchinnikova G."/>
            <person name="Teshima H."/>
            <person name="Detter J.C."/>
            <person name="Han C.S."/>
            <person name="Tapia R."/>
            <person name="Land M.L."/>
            <person name="Hauser L."/>
            <person name="Kyrpides N.C."/>
            <person name="Ivanova N.N."/>
            <person name="Pagani I."/>
            <person name="Huntmann M."/>
            <person name="Wei C.L."/>
            <person name="Davenport K.W."/>
            <person name="Daligault H."/>
            <person name="Chain P.S."/>
            <person name="Chen A."/>
            <person name="Mavromatis K."/>
            <person name="Markowitz V."/>
            <person name="Szeto E."/>
            <person name="Mikhailova N."/>
            <person name="Pati A."/>
            <person name="Wagner M."/>
            <person name="Woyke T."/>
            <person name="Ollivier B."/>
            <person name="Klenk H.P."/>
            <person name="Spring S."/>
            <person name="Loy A."/>
        </authorList>
    </citation>
    <scope>NUCLEOTIDE SEQUENCE [LARGE SCALE GENOMIC DNA]</scope>
    <source>
        <strain evidence="3">ATCC 19365 / DSM 765 / NCIMB 8382 / VKM B-1628</strain>
    </source>
</reference>
<accession>G7WHN7</accession>
<keyword evidence="3" id="KW-1185">Reference proteome</keyword>
<dbReference type="PATRIC" id="fig|768706.3.peg.4221"/>
<dbReference type="Pfam" id="PF20563">
    <property type="entry name" value="DUF6773"/>
    <property type="match status" value="1"/>
</dbReference>
<dbReference type="Proteomes" id="UP000006346">
    <property type="component" value="Chromosome"/>
</dbReference>
<dbReference type="InterPro" id="IPR046664">
    <property type="entry name" value="DUF6773"/>
</dbReference>
<feature type="transmembrane region" description="Helical" evidence="1">
    <location>
        <begin position="44"/>
        <end position="59"/>
    </location>
</feature>
<dbReference type="eggNOG" id="ENOG5033YDS">
    <property type="taxonomic scope" value="Bacteria"/>
</dbReference>
<feature type="transmembrane region" description="Helical" evidence="1">
    <location>
        <begin position="80"/>
        <end position="97"/>
    </location>
</feature>
<keyword evidence="1" id="KW-1133">Transmembrane helix</keyword>
<keyword evidence="1" id="KW-0472">Membrane</keyword>
<protein>
    <submittedName>
        <fullName evidence="2">Uncharacterized protein</fullName>
    </submittedName>
</protein>
<dbReference type="HOGENOM" id="CLU_1755890_0_0_9"/>
<sequence>MKDERIQQALNKIRSEMVIIILFGVALSFLVKTLVFDMTLQECITEYLIMIFCPIYQLIRMHMMKMSIYSEKGNKQSLKNMIIVLVIFLIMFALAVIKKMKESAVYDWQNSIIFVVLFIILFTAIFIITNKFNRHRGHVYEKEFDDD</sequence>
<evidence type="ECO:0000256" key="1">
    <source>
        <dbReference type="SAM" id="Phobius"/>
    </source>
</evidence>
<name>G7WHN7_DESOD</name>